<keyword evidence="1" id="KW-0596">Phosphopantetheine</keyword>
<dbReference type="InterPro" id="IPR013120">
    <property type="entry name" value="FAR_NAD-bd"/>
</dbReference>
<evidence type="ECO:0000256" key="1">
    <source>
        <dbReference type="ARBA" id="ARBA00022450"/>
    </source>
</evidence>
<evidence type="ECO:0000256" key="2">
    <source>
        <dbReference type="ARBA" id="ARBA00022553"/>
    </source>
</evidence>
<dbReference type="PANTHER" id="PTHR43439">
    <property type="entry name" value="PHENYLACETATE-COENZYME A LIGASE"/>
    <property type="match status" value="1"/>
</dbReference>
<reference evidence="5" key="1">
    <citation type="journal article" date="2014" name="Proc. Natl. Acad. Sci. U.S.A.">
        <title>Extensive sampling of basidiomycete genomes demonstrates inadequacy of the white-rot/brown-rot paradigm for wood decay fungi.</title>
        <authorList>
            <person name="Riley R."/>
            <person name="Salamov A.A."/>
            <person name="Brown D.W."/>
            <person name="Nagy L.G."/>
            <person name="Floudas D."/>
            <person name="Held B.W."/>
            <person name="Levasseur A."/>
            <person name="Lombard V."/>
            <person name="Morin E."/>
            <person name="Otillar R."/>
            <person name="Lindquist E.A."/>
            <person name="Sun H."/>
            <person name="LaButti K.M."/>
            <person name="Schmutz J."/>
            <person name="Jabbour D."/>
            <person name="Luo H."/>
            <person name="Baker S.E."/>
            <person name="Pisabarro A.G."/>
            <person name="Walton J.D."/>
            <person name="Blanchette R.A."/>
            <person name="Henrissat B."/>
            <person name="Martin F."/>
            <person name="Cullen D."/>
            <person name="Hibbett D.S."/>
            <person name="Grigoriev I.V."/>
        </authorList>
    </citation>
    <scope>NUCLEOTIDE SEQUENCE [LARGE SCALE GENOMIC DNA]</scope>
    <source>
        <strain evidence="5">MUCL 33604</strain>
    </source>
</reference>
<dbReference type="SUPFAM" id="SSF51735">
    <property type="entry name" value="NAD(P)-binding Rossmann-fold domains"/>
    <property type="match status" value="1"/>
</dbReference>
<dbReference type="EMBL" id="KL197718">
    <property type="protein sequence ID" value="KDQ57889.1"/>
    <property type="molecule type" value="Genomic_DNA"/>
</dbReference>
<dbReference type="Pfam" id="PF07993">
    <property type="entry name" value="NAD_binding_4"/>
    <property type="match status" value="1"/>
</dbReference>
<sequence length="489" mass="53792">MIDPTPPVQVLQPRDALLDIPQADVDLSLPVPVIVHHAFDRDPLAKPRRQTAISTMIEKYSVGLSTPTTSLPPPSLPHSYDKPVILLTGSTGSLGTQLLSALLLDTRVYKIYAYNRPSIRGESSEERHVSMMVDKGLDMRLLERGTEEGRLVFVEGDAGEVGLGIEEGLYKQIREECTHIIHNAWKLDLHSSLPAFEKSVKATRNLINLALACASSAPNKQKPPTRFLFTSSITIAQSYDGSLGLFPEESCLPFGERWARGIGYGEAKFVAEQLIQKASTLTPSLQTTSFRIGQICGGKPNGAWAMNEWFPILIKSAWRFGVLPELFGVISWLPDNIVAQTIIDAAFHPKPLPTALNLVHPRPVGAGVVMGVISNMLGEKREGKGEFSFISGDEFFANLEEKAGDATLDDIKAIPALKLLPFFRFLALGNAALGELPKEVRDSVEAGAQPNLATEKAQEVSETMRRLEMLGREDVERWVGWWGERGMFE</sequence>
<organism evidence="4 5">
    <name type="scientific">Jaapia argillacea MUCL 33604</name>
    <dbReference type="NCBI Taxonomy" id="933084"/>
    <lineage>
        <taxon>Eukaryota</taxon>
        <taxon>Fungi</taxon>
        <taxon>Dikarya</taxon>
        <taxon>Basidiomycota</taxon>
        <taxon>Agaricomycotina</taxon>
        <taxon>Agaricomycetes</taxon>
        <taxon>Agaricomycetidae</taxon>
        <taxon>Jaapiales</taxon>
        <taxon>Jaapiaceae</taxon>
        <taxon>Jaapia</taxon>
    </lineage>
</organism>
<evidence type="ECO:0000259" key="3">
    <source>
        <dbReference type="Pfam" id="PF07993"/>
    </source>
</evidence>
<dbReference type="OrthoDB" id="429813at2759"/>
<keyword evidence="5" id="KW-1185">Reference proteome</keyword>
<proteinExistence type="predicted"/>
<dbReference type="InterPro" id="IPR036291">
    <property type="entry name" value="NAD(P)-bd_dom_sf"/>
</dbReference>
<dbReference type="Proteomes" id="UP000027265">
    <property type="component" value="Unassembled WGS sequence"/>
</dbReference>
<protein>
    <recommendedName>
        <fullName evidence="3">Thioester reductase (TE) domain-containing protein</fullName>
    </recommendedName>
</protein>
<accession>A0A067PT05</accession>
<evidence type="ECO:0000313" key="5">
    <source>
        <dbReference type="Proteomes" id="UP000027265"/>
    </source>
</evidence>
<dbReference type="HOGENOM" id="CLU_002220_4_1_1"/>
<dbReference type="Gene3D" id="3.40.50.720">
    <property type="entry name" value="NAD(P)-binding Rossmann-like Domain"/>
    <property type="match status" value="1"/>
</dbReference>
<dbReference type="STRING" id="933084.A0A067PT05"/>
<gene>
    <name evidence="4" type="ORF">JAAARDRAFT_206677</name>
</gene>
<evidence type="ECO:0000313" key="4">
    <source>
        <dbReference type="EMBL" id="KDQ57889.1"/>
    </source>
</evidence>
<feature type="domain" description="Thioester reductase (TE)" evidence="3">
    <location>
        <begin position="87"/>
        <end position="342"/>
    </location>
</feature>
<dbReference type="AlphaFoldDB" id="A0A067PT05"/>
<dbReference type="InParanoid" id="A0A067PT05"/>
<name>A0A067PT05_9AGAM</name>
<dbReference type="PANTHER" id="PTHR43439:SF2">
    <property type="entry name" value="ENZYME, PUTATIVE (JCVI)-RELATED"/>
    <property type="match status" value="1"/>
</dbReference>
<keyword evidence="2" id="KW-0597">Phosphoprotein</keyword>
<dbReference type="InterPro" id="IPR051414">
    <property type="entry name" value="Adenylate-forming_Reductase"/>
</dbReference>